<comment type="caution">
    <text evidence="1">The sequence shown here is derived from an EMBL/GenBank/DDBJ whole genome shotgun (WGS) entry which is preliminary data.</text>
</comment>
<dbReference type="Pfam" id="PF04464">
    <property type="entry name" value="Glyphos_transf"/>
    <property type="match status" value="1"/>
</dbReference>
<dbReference type="InterPro" id="IPR007554">
    <property type="entry name" value="Glycerophosphate_synth"/>
</dbReference>
<evidence type="ECO:0000313" key="2">
    <source>
        <dbReference type="Proteomes" id="UP000251002"/>
    </source>
</evidence>
<dbReference type="AlphaFoldDB" id="A0A365L5N7"/>
<dbReference type="SUPFAM" id="SSF53756">
    <property type="entry name" value="UDP-Glycosyltransferase/glycogen phosphorylase"/>
    <property type="match status" value="1"/>
</dbReference>
<dbReference type="GO" id="GO:0047355">
    <property type="term" value="F:CDP-glycerol glycerophosphotransferase activity"/>
    <property type="evidence" value="ECO:0007669"/>
    <property type="project" value="InterPro"/>
</dbReference>
<dbReference type="InterPro" id="IPR051612">
    <property type="entry name" value="Teichoic_Acid_Biosynth"/>
</dbReference>
<gene>
    <name evidence="1" type="ORF">DP120_00120</name>
</gene>
<dbReference type="GO" id="GO:0016020">
    <property type="term" value="C:membrane"/>
    <property type="evidence" value="ECO:0007669"/>
    <property type="project" value="InterPro"/>
</dbReference>
<dbReference type="RefSeq" id="WP_112221165.1">
    <property type="nucleotide sequence ID" value="NZ_CP196859.1"/>
</dbReference>
<protein>
    <submittedName>
        <fullName evidence="1">Teichoic acid biosynthesis protein</fullName>
    </submittedName>
</protein>
<dbReference type="PANTHER" id="PTHR37316:SF3">
    <property type="entry name" value="TEICHOIC ACID GLYCEROL-PHOSPHATE TRANSFERASE"/>
    <property type="match status" value="1"/>
</dbReference>
<dbReference type="Gene3D" id="3.40.50.12580">
    <property type="match status" value="1"/>
</dbReference>
<keyword evidence="2" id="KW-1185">Reference proteome</keyword>
<name>A0A365L5N7_9BACL</name>
<reference evidence="1 2" key="1">
    <citation type="submission" date="2018-06" db="EMBL/GenBank/DDBJ databases">
        <title>The draft genome sequences of strains SCU63 and S1.</title>
        <authorList>
            <person name="Gan L."/>
        </authorList>
    </citation>
    <scope>NUCLEOTIDE SEQUENCE [LARGE SCALE GENOMIC DNA]</scope>
    <source>
        <strain evidence="1 2">SCU63</strain>
    </source>
</reference>
<evidence type="ECO:0000313" key="1">
    <source>
        <dbReference type="EMBL" id="RAZ80734.1"/>
    </source>
</evidence>
<dbReference type="InterPro" id="IPR043148">
    <property type="entry name" value="TagF_C"/>
</dbReference>
<sequence length="897" mass="104939">MIGSRTLKRVRNYLIKKAEAERHYLTDEHLVFEFSLTNFLFFNEIHAEFWNNEERHPIDSELTEKDKLKVYIPLMLLETIETGATVKVFINNKAAWLTAHPSYKEGDFNESLLINERYLTTRVKKNLQISNRFSEFRFSNDEVFAEIEGAGYDRLEFGLDVSAVESGKPVEIYAFKNRQFIILHGVRDRVSGHIRLQDFSELSMGIWRLFVHMNDTLHPLRIDGHDMEAFTSLRHRIRPIRRGHSFYLEVRPNAVRPERMQIENLENGRFRISVGLLPEDEAAGAEYALLLDDQKSGRHETYPFVKQAGALRTEVPLEGLIGTLFAKRFFLLRQSEEPKVSQFLLDTEQLSQSTLRFGVIADSQHVKLRFYKRKDKSLGLKITRPKLRKAINDIDGFRVDGSIGSTDEFINATAYLLLEDRFSLESRQVPIHDNFRIDVEDWNLIGLKSKDKTIFDFFVVVETDSGEVIRKEKIKYRKADYKKDAFYSYRVLRDEEYNEHHFMFTTTPFNNLKIETFTVPADIRIPADVSVKDPNVWLVGERSNTAQDNGIVLFHWLRENTDIEAYYVIEGDSLDYEPIQHMKNVLVFGSPEHFEVAFRAGVLLCTHDIENILPYKPALGFFGYENTKKIFLQHGVLGRKNVEYHKRNYELPFDLFIVSSEPEKEAVVMEEMGYSDEEVAVTGLARFDRLVQNKKPRDILLMPTWRDWINTDEAFLASEYYLTYTNLIQNEKLLRLLDEHNINLNFYPHYRAQNYFQNGIHDMHERIKFIPLGSVTVQRLLIRHALLITDYSTVSFDFTLLDKPVVFYHFDAERFFRRGILRPIDETFVGGIASHEEELVSIIEDRILHDFANFNIDISGIIKYQDQDNCRRIYESVRGLLDGERVVDVVEGELDRV</sequence>
<dbReference type="PANTHER" id="PTHR37316">
    <property type="entry name" value="TEICHOIC ACID GLYCEROL-PHOSPHATE PRIMASE"/>
    <property type="match status" value="1"/>
</dbReference>
<dbReference type="EMBL" id="QLZR01000001">
    <property type="protein sequence ID" value="RAZ80734.1"/>
    <property type="molecule type" value="Genomic_DNA"/>
</dbReference>
<accession>A0A365L5N7</accession>
<organism evidence="1 2">
    <name type="scientific">Planococcus halotolerans</name>
    <dbReference type="NCBI Taxonomy" id="2233542"/>
    <lineage>
        <taxon>Bacteria</taxon>
        <taxon>Bacillati</taxon>
        <taxon>Bacillota</taxon>
        <taxon>Bacilli</taxon>
        <taxon>Bacillales</taxon>
        <taxon>Caryophanaceae</taxon>
        <taxon>Planococcus</taxon>
    </lineage>
</organism>
<proteinExistence type="predicted"/>
<dbReference type="Proteomes" id="UP000251002">
    <property type="component" value="Unassembled WGS sequence"/>
</dbReference>